<reference evidence="3" key="2">
    <citation type="submission" date="2018-07" db="EMBL/GenBank/DDBJ databases">
        <authorList>
            <consortium name="NARMS: The National Antimicrobial Resistance Monitoring System"/>
        </authorList>
    </citation>
    <scope>NUCLEOTIDE SEQUENCE [LARGE SCALE GENOMIC DNA]</scope>
    <source>
        <strain evidence="3">FSIS1503023</strain>
        <strain evidence="5">FSIS1606185</strain>
        <strain evidence="4">FSIS1607449</strain>
        <strain evidence="6">FSIS1702211</strain>
    </source>
</reference>
<dbReference type="EMBL" id="AAKOHZ010000056">
    <property type="protein sequence ID" value="ECT9251527.1"/>
    <property type="molecule type" value="Genomic_DNA"/>
</dbReference>
<proteinExistence type="predicted"/>
<evidence type="ECO:0000313" key="3">
    <source>
        <dbReference type="EMBL" id="ECS2242975.1"/>
    </source>
</evidence>
<comment type="caution">
    <text evidence="7">The sequence shown here is derived from an EMBL/GenBank/DDBJ whole genome shotgun (WGS) entry which is preliminary data.</text>
</comment>
<sequence>MPLYILKGKTYHHSKMVIISITTKQTPLTASNEDVEGYDVKAIITIKVRNEEKNLDMSGYCGV</sequence>
<evidence type="ECO:0000313" key="7">
    <source>
        <dbReference type="EMBL" id="ECU6930089.1"/>
    </source>
</evidence>
<protein>
    <submittedName>
        <fullName evidence="7">Uncharacterized protein</fullName>
    </submittedName>
</protein>
<reference evidence="2" key="1">
    <citation type="submission" date="2018-06" db="EMBL/GenBank/DDBJ databases">
        <authorList>
            <person name="Ashton P.M."/>
            <person name="Dallman T."/>
            <person name="Nair S."/>
            <person name="De Pinna E."/>
            <person name="Peters T."/>
            <person name="Grant K."/>
        </authorList>
    </citation>
    <scope>NUCLEOTIDE SEQUENCE</scope>
    <source>
        <strain evidence="1">449466</strain>
        <strain evidence="2">532482</strain>
    </source>
</reference>
<dbReference type="EMBL" id="AAKJYZ010000010">
    <property type="protein sequence ID" value="ECS5570168.1"/>
    <property type="molecule type" value="Genomic_DNA"/>
</dbReference>
<name>A0A2T9Q662_SALET</name>
<dbReference type="EMBL" id="AAHKKG010000005">
    <property type="protein sequence ID" value="EBX1651978.1"/>
    <property type="molecule type" value="Genomic_DNA"/>
</dbReference>
<dbReference type="Proteomes" id="UP000839902">
    <property type="component" value="Unassembled WGS sequence"/>
</dbReference>
<gene>
    <name evidence="5" type="ORF">A6E75_12710</name>
    <name evidence="7" type="ORF">A8D33_13930</name>
    <name evidence="3" type="ORF">APX06_13310</name>
    <name evidence="4" type="ORF">BGP46_13470</name>
    <name evidence="1" type="ORF">C3N96_22145</name>
    <name evidence="6" type="ORF">CGD37_23880</name>
    <name evidence="2" type="ORF">DQ894_06885</name>
</gene>
<dbReference type="AlphaFoldDB" id="A0A2T9Q662"/>
<accession>A0A2T9Q662</accession>
<evidence type="ECO:0000313" key="5">
    <source>
        <dbReference type="EMBL" id="ECT6425328.1"/>
    </source>
</evidence>
<dbReference type="EMBL" id="AAHHQO010000041">
    <property type="protein sequence ID" value="EBW1955501.1"/>
    <property type="molecule type" value="Genomic_DNA"/>
</dbReference>
<evidence type="ECO:0000313" key="1">
    <source>
        <dbReference type="EMBL" id="EBW1955501.1"/>
    </source>
</evidence>
<evidence type="ECO:0000313" key="4">
    <source>
        <dbReference type="EMBL" id="ECS5570168.1"/>
    </source>
</evidence>
<evidence type="ECO:0000313" key="2">
    <source>
        <dbReference type="EMBL" id="EBX1651978.1"/>
    </source>
</evidence>
<dbReference type="EMBL" id="AAKQSY010000011">
    <property type="protein sequence ID" value="ECU6930089.1"/>
    <property type="molecule type" value="Genomic_DNA"/>
</dbReference>
<dbReference type="EMBL" id="AAKIXF010000011">
    <property type="protein sequence ID" value="ECS2242975.1"/>
    <property type="molecule type" value="Genomic_DNA"/>
</dbReference>
<evidence type="ECO:0000313" key="6">
    <source>
        <dbReference type="EMBL" id="ECT9251527.1"/>
    </source>
</evidence>
<dbReference type="EMBL" id="AAKNKP010000011">
    <property type="protein sequence ID" value="ECT6425328.1"/>
    <property type="molecule type" value="Genomic_DNA"/>
</dbReference>
<reference evidence="7" key="3">
    <citation type="submission" date="2018-07" db="EMBL/GenBank/DDBJ databases">
        <authorList>
            <consortium name="PulseNet: The National Subtyping Network for Foodborne Disease Surveillance"/>
            <person name="Tarr C.L."/>
            <person name="Trees E."/>
            <person name="Katz L.S."/>
            <person name="Carleton-Romer H.A."/>
            <person name="Stroika S."/>
            <person name="Kucerova Z."/>
            <person name="Roache K.F."/>
            <person name="Sabol A.L."/>
            <person name="Besser J."/>
            <person name="Gerner-Smidt P."/>
        </authorList>
    </citation>
    <scope>NUCLEOTIDE SEQUENCE</scope>
    <source>
        <strain evidence="7">PNUSAS002073</strain>
    </source>
</reference>
<organism evidence="7">
    <name type="scientific">Salmonella enterica subsp. enterica serovar Cerro</name>
    <dbReference type="NCBI Taxonomy" id="340188"/>
    <lineage>
        <taxon>Bacteria</taxon>
        <taxon>Pseudomonadati</taxon>
        <taxon>Pseudomonadota</taxon>
        <taxon>Gammaproteobacteria</taxon>
        <taxon>Enterobacterales</taxon>
        <taxon>Enterobacteriaceae</taxon>
        <taxon>Salmonella</taxon>
    </lineage>
</organism>